<dbReference type="Gene3D" id="1.10.8.430">
    <property type="entry name" value="Helical domain of apoptotic protease-activating factors"/>
    <property type="match status" value="1"/>
</dbReference>
<keyword evidence="4" id="KW-0378">Hydrolase</keyword>
<dbReference type="Pfam" id="PF00931">
    <property type="entry name" value="NB-ARC"/>
    <property type="match status" value="1"/>
</dbReference>
<dbReference type="AlphaFoldDB" id="A0A7N2MMK3"/>
<evidence type="ECO:0000259" key="9">
    <source>
        <dbReference type="Pfam" id="PF20160"/>
    </source>
</evidence>
<feature type="region of interest" description="Disordered" evidence="7">
    <location>
        <begin position="581"/>
        <end position="605"/>
    </location>
</feature>
<dbReference type="InterPro" id="IPR035897">
    <property type="entry name" value="Toll_tir_struct_dom_sf"/>
</dbReference>
<evidence type="ECO:0000259" key="8">
    <source>
        <dbReference type="Pfam" id="PF00931"/>
    </source>
</evidence>
<evidence type="ECO:0000256" key="3">
    <source>
        <dbReference type="ARBA" id="ARBA00022737"/>
    </source>
</evidence>
<dbReference type="GO" id="GO:0006952">
    <property type="term" value="P:defense response"/>
    <property type="evidence" value="ECO:0007669"/>
    <property type="project" value="InterPro"/>
</dbReference>
<accession>A0A7N2MMK3</accession>
<keyword evidence="3" id="KW-0677">Repeat</keyword>
<dbReference type="InterPro" id="IPR002182">
    <property type="entry name" value="NB-ARC"/>
</dbReference>
<dbReference type="EnsemblPlants" id="QL09p052814:mrna">
    <property type="protein sequence ID" value="QL09p052814:mrna"/>
    <property type="gene ID" value="QL09p052814"/>
</dbReference>
<dbReference type="Gramene" id="QL09p052814:mrna">
    <property type="protein sequence ID" value="QL09p052814:mrna"/>
    <property type="gene ID" value="QL09p052814"/>
</dbReference>
<dbReference type="GO" id="GO:0061809">
    <property type="term" value="F:NAD+ nucleosidase activity, cyclic ADP-ribose generating"/>
    <property type="evidence" value="ECO:0007669"/>
    <property type="project" value="UniProtKB-EC"/>
</dbReference>
<dbReference type="InterPro" id="IPR044974">
    <property type="entry name" value="Disease_R_plants"/>
</dbReference>
<keyword evidence="5" id="KW-0520">NAD</keyword>
<evidence type="ECO:0000256" key="4">
    <source>
        <dbReference type="ARBA" id="ARBA00022801"/>
    </source>
</evidence>
<reference evidence="10" key="2">
    <citation type="submission" date="2021-01" db="UniProtKB">
        <authorList>
            <consortium name="EnsemblPlants"/>
        </authorList>
    </citation>
    <scope>IDENTIFICATION</scope>
</reference>
<dbReference type="EC" id="3.2.2.6" evidence="1"/>
<evidence type="ECO:0000256" key="7">
    <source>
        <dbReference type="SAM" id="MobiDB-lite"/>
    </source>
</evidence>
<dbReference type="PANTHER" id="PTHR11017:SF559">
    <property type="entry name" value="DISEASE RESISTANCE PROTEIN CHL1"/>
    <property type="match status" value="1"/>
</dbReference>
<reference evidence="10 11" key="1">
    <citation type="journal article" date="2016" name="G3 (Bethesda)">
        <title>First Draft Assembly and Annotation of the Genome of a California Endemic Oak Quercus lobata Nee (Fagaceae).</title>
        <authorList>
            <person name="Sork V.L."/>
            <person name="Fitz-Gibbon S.T."/>
            <person name="Puiu D."/>
            <person name="Crepeau M."/>
            <person name="Gugger P.F."/>
            <person name="Sherman R."/>
            <person name="Stevens K."/>
            <person name="Langley C.H."/>
            <person name="Pellegrini M."/>
            <person name="Salzberg S.L."/>
        </authorList>
    </citation>
    <scope>NUCLEOTIDE SEQUENCE [LARGE SCALE GENOMIC DNA]</scope>
    <source>
        <strain evidence="10 11">cv. SW786</strain>
    </source>
</reference>
<evidence type="ECO:0000313" key="10">
    <source>
        <dbReference type="EnsemblPlants" id="QL09p052814:mrna"/>
    </source>
</evidence>
<dbReference type="Gene3D" id="3.40.50.10140">
    <property type="entry name" value="Toll/interleukin-1 receptor homology (TIR) domain"/>
    <property type="match status" value="1"/>
</dbReference>
<sequence length="605" mass="69161">MEILAEAFHKYEKDPKINIEDVQAWKAALKEVGNISGWHVNDRYESIAIQEILKGIFSKLYLVFQSIISKDLFGIESHVEEVLDLYLGEGLGDIHFVGICRMGGIGKTTLAQEIYKRLSGNFEGSSFIANVKEETKNQGLLFLQKQLLSKILIESEIDIWNFHGGINVIGNTLHNKKVLIVLDDVDRDEQLKALVGRHDWFGPRSRIILTSRDSHFLKRNGMDDIYTMKGLNDDEVLELFSWGAFKKTHPKESYMDLSMDFMNYAKGLPLALKVLGSSLFGRRINAWRTARDKLKSKLNNKILDILQISFDELTNMQKELFLDIACFFKGENKGCSKLDELPETLGNLKGLKELNRNYNQSHSYYSVQIPKNEIPKRFSNQNVGDSVKLQVPSYLCNKFLGITTCFVFRHPLDQAFGLDDSPPSLWCSVKSNGFEAYQLGLHISKEFGLFETYHLSLIYYSYNFFDKEWKETLSQSDANGFSQIEVTFETNDPGWEVYHEQDIEDLKQTKVGSSNCVITPYEDGFEDSAKDTKTKRRSDRDDSNGDMAGPNGEGTSNEVDVPHPKRIRVLPNIIERFIPRLGNWIGNSSKQEQGDYDCKEEEEES</sequence>
<evidence type="ECO:0000313" key="11">
    <source>
        <dbReference type="Proteomes" id="UP000594261"/>
    </source>
</evidence>
<keyword evidence="2" id="KW-0433">Leucine-rich repeat</keyword>
<evidence type="ECO:0000256" key="1">
    <source>
        <dbReference type="ARBA" id="ARBA00011982"/>
    </source>
</evidence>
<dbReference type="Pfam" id="PF20160">
    <property type="entry name" value="C-JID"/>
    <property type="match status" value="1"/>
</dbReference>
<dbReference type="InParanoid" id="A0A7N2MMK3"/>
<dbReference type="SUPFAM" id="SSF52540">
    <property type="entry name" value="P-loop containing nucleoside triphosphate hydrolases"/>
    <property type="match status" value="1"/>
</dbReference>
<dbReference type="InterPro" id="IPR042197">
    <property type="entry name" value="Apaf_helical"/>
</dbReference>
<protein>
    <recommendedName>
        <fullName evidence="1">ADP-ribosyl cyclase/cyclic ADP-ribose hydrolase</fullName>
        <ecNumber evidence="1">3.2.2.6</ecNumber>
    </recommendedName>
</protein>
<evidence type="ECO:0000256" key="2">
    <source>
        <dbReference type="ARBA" id="ARBA00022614"/>
    </source>
</evidence>
<dbReference type="PRINTS" id="PR00364">
    <property type="entry name" value="DISEASERSIST"/>
</dbReference>
<organism evidence="10 11">
    <name type="scientific">Quercus lobata</name>
    <name type="common">Valley oak</name>
    <dbReference type="NCBI Taxonomy" id="97700"/>
    <lineage>
        <taxon>Eukaryota</taxon>
        <taxon>Viridiplantae</taxon>
        <taxon>Streptophyta</taxon>
        <taxon>Embryophyta</taxon>
        <taxon>Tracheophyta</taxon>
        <taxon>Spermatophyta</taxon>
        <taxon>Magnoliopsida</taxon>
        <taxon>eudicotyledons</taxon>
        <taxon>Gunneridae</taxon>
        <taxon>Pentapetalae</taxon>
        <taxon>rosids</taxon>
        <taxon>fabids</taxon>
        <taxon>Fagales</taxon>
        <taxon>Fagaceae</taxon>
        <taxon>Quercus</taxon>
    </lineage>
</organism>
<dbReference type="PANTHER" id="PTHR11017">
    <property type="entry name" value="LEUCINE-RICH REPEAT-CONTAINING PROTEIN"/>
    <property type="match status" value="1"/>
</dbReference>
<comment type="catalytic activity">
    <reaction evidence="6">
        <text>NAD(+) + H2O = ADP-D-ribose + nicotinamide + H(+)</text>
        <dbReference type="Rhea" id="RHEA:16301"/>
        <dbReference type="ChEBI" id="CHEBI:15377"/>
        <dbReference type="ChEBI" id="CHEBI:15378"/>
        <dbReference type="ChEBI" id="CHEBI:17154"/>
        <dbReference type="ChEBI" id="CHEBI:57540"/>
        <dbReference type="ChEBI" id="CHEBI:57967"/>
        <dbReference type="EC" id="3.2.2.6"/>
    </reaction>
    <physiologicalReaction direction="left-to-right" evidence="6">
        <dbReference type="Rhea" id="RHEA:16302"/>
    </physiologicalReaction>
</comment>
<dbReference type="InterPro" id="IPR045344">
    <property type="entry name" value="C-JID"/>
</dbReference>
<dbReference type="InterPro" id="IPR027417">
    <property type="entry name" value="P-loop_NTPase"/>
</dbReference>
<dbReference type="EMBL" id="LRBV02000009">
    <property type="status" value="NOT_ANNOTATED_CDS"/>
    <property type="molecule type" value="Genomic_DNA"/>
</dbReference>
<feature type="domain" description="NB-ARC" evidence="8">
    <location>
        <begin position="76"/>
        <end position="248"/>
    </location>
</feature>
<feature type="compositionally biased region" description="Basic and acidic residues" evidence="7">
    <location>
        <begin position="527"/>
        <end position="543"/>
    </location>
</feature>
<proteinExistence type="predicted"/>
<dbReference type="Gene3D" id="3.40.50.300">
    <property type="entry name" value="P-loop containing nucleotide triphosphate hydrolases"/>
    <property type="match status" value="1"/>
</dbReference>
<keyword evidence="11" id="KW-1185">Reference proteome</keyword>
<feature type="domain" description="C-JID" evidence="9">
    <location>
        <begin position="369"/>
        <end position="490"/>
    </location>
</feature>
<name>A0A7N2MMK3_QUELO</name>
<dbReference type="GO" id="GO:0043531">
    <property type="term" value="F:ADP binding"/>
    <property type="evidence" value="ECO:0007669"/>
    <property type="project" value="InterPro"/>
</dbReference>
<evidence type="ECO:0000256" key="6">
    <source>
        <dbReference type="ARBA" id="ARBA00047304"/>
    </source>
</evidence>
<evidence type="ECO:0000256" key="5">
    <source>
        <dbReference type="ARBA" id="ARBA00023027"/>
    </source>
</evidence>
<feature type="region of interest" description="Disordered" evidence="7">
    <location>
        <begin position="522"/>
        <end position="566"/>
    </location>
</feature>
<dbReference type="Proteomes" id="UP000594261">
    <property type="component" value="Chromosome 9"/>
</dbReference>